<dbReference type="Gene3D" id="2.40.110.10">
    <property type="entry name" value="Butyryl-CoA Dehydrogenase, subunit A, domain 2"/>
    <property type="match status" value="1"/>
</dbReference>
<dbReference type="InterPro" id="IPR037069">
    <property type="entry name" value="AcylCoA_DH/ox_N_sf"/>
</dbReference>
<evidence type="ECO:0000313" key="12">
    <source>
        <dbReference type="Proteomes" id="UP001419910"/>
    </source>
</evidence>
<dbReference type="Pfam" id="PF02770">
    <property type="entry name" value="Acyl-CoA_dh_M"/>
    <property type="match status" value="1"/>
</dbReference>
<dbReference type="InterPro" id="IPR046373">
    <property type="entry name" value="Acyl-CoA_Oxase/DH_mid-dom_sf"/>
</dbReference>
<keyword evidence="4 7" id="KW-0285">Flavoprotein</keyword>
<dbReference type="SUPFAM" id="SSF56645">
    <property type="entry name" value="Acyl-CoA dehydrogenase NM domain-like"/>
    <property type="match status" value="1"/>
</dbReference>
<keyword evidence="12" id="KW-1185">Reference proteome</keyword>
<dbReference type="Gene3D" id="1.10.540.10">
    <property type="entry name" value="Acyl-CoA dehydrogenase/oxidase, N-terminal domain"/>
    <property type="match status" value="1"/>
</dbReference>
<evidence type="ECO:0000256" key="6">
    <source>
        <dbReference type="ARBA" id="ARBA00023002"/>
    </source>
</evidence>
<comment type="similarity">
    <text evidence="2 7">Belongs to the acyl-CoA dehydrogenase family.</text>
</comment>
<keyword evidence="6 7" id="KW-0560">Oxidoreductase</keyword>
<evidence type="ECO:0000256" key="2">
    <source>
        <dbReference type="ARBA" id="ARBA00009347"/>
    </source>
</evidence>
<dbReference type="InterPro" id="IPR050741">
    <property type="entry name" value="Acyl-CoA_dehydrogenase"/>
</dbReference>
<feature type="domain" description="Acyl-CoA oxidase/dehydrogenase middle" evidence="9">
    <location>
        <begin position="136"/>
        <end position="214"/>
    </location>
</feature>
<dbReference type="Pfam" id="PF02771">
    <property type="entry name" value="Acyl-CoA_dh_N"/>
    <property type="match status" value="1"/>
</dbReference>
<dbReference type="SUPFAM" id="SSF47203">
    <property type="entry name" value="Acyl-CoA dehydrogenase C-terminal domain-like"/>
    <property type="match status" value="1"/>
</dbReference>
<feature type="domain" description="Acyl-CoA dehydrogenase/oxidase C-terminal" evidence="8">
    <location>
        <begin position="246"/>
        <end position="396"/>
    </location>
</feature>
<dbReference type="EMBL" id="JBDIME010000031">
    <property type="protein sequence ID" value="MEN2792631.1"/>
    <property type="molecule type" value="Genomic_DNA"/>
</dbReference>
<dbReference type="PANTHER" id="PTHR48083">
    <property type="entry name" value="MEDIUM-CHAIN SPECIFIC ACYL-COA DEHYDROGENASE, MITOCHONDRIAL-RELATED"/>
    <property type="match status" value="1"/>
</dbReference>
<evidence type="ECO:0000256" key="5">
    <source>
        <dbReference type="ARBA" id="ARBA00022827"/>
    </source>
</evidence>
<accession>A0ABU9YA42</accession>
<evidence type="ECO:0000313" key="11">
    <source>
        <dbReference type="EMBL" id="MEN2792631.1"/>
    </source>
</evidence>
<comment type="cofactor">
    <cofactor evidence="1 7">
        <name>FAD</name>
        <dbReference type="ChEBI" id="CHEBI:57692"/>
    </cofactor>
</comment>
<comment type="subunit">
    <text evidence="3">Homodimer.</text>
</comment>
<dbReference type="Pfam" id="PF00441">
    <property type="entry name" value="Acyl-CoA_dh_1"/>
    <property type="match status" value="1"/>
</dbReference>
<evidence type="ECO:0000256" key="7">
    <source>
        <dbReference type="RuleBase" id="RU362125"/>
    </source>
</evidence>
<comment type="caution">
    <text evidence="11">The sequence shown here is derived from an EMBL/GenBank/DDBJ whole genome shotgun (WGS) entry which is preliminary data.</text>
</comment>
<dbReference type="PANTHER" id="PTHR48083:SF13">
    <property type="entry name" value="ACYL-COA DEHYDROGENASE FAMILY MEMBER 11"/>
    <property type="match status" value="1"/>
</dbReference>
<dbReference type="InterPro" id="IPR006091">
    <property type="entry name" value="Acyl-CoA_Oxase/DH_mid-dom"/>
</dbReference>
<proteinExistence type="inferred from homology"/>
<dbReference type="RefSeq" id="WP_343892255.1">
    <property type="nucleotide sequence ID" value="NZ_BAAAEH010000055.1"/>
</dbReference>
<evidence type="ECO:0000259" key="9">
    <source>
        <dbReference type="Pfam" id="PF02770"/>
    </source>
</evidence>
<dbReference type="InterPro" id="IPR009075">
    <property type="entry name" value="AcylCo_DH/oxidase_C"/>
</dbReference>
<dbReference type="InterPro" id="IPR013786">
    <property type="entry name" value="AcylCoA_DH/ox_N"/>
</dbReference>
<dbReference type="Gene3D" id="1.20.140.10">
    <property type="entry name" value="Butyryl-CoA Dehydrogenase, subunit A, domain 3"/>
    <property type="match status" value="1"/>
</dbReference>
<sequence>MVDFSIDSTFQVKLDWMKDFVENKVRPLEYIYDYDFDAPFDTSNVALRKIVVRLQNEVKAQGLWAAHLPPHLGGHGFGAVKLTYMNEMLGLSAFGSVIFGCQGPDTGNSEILAMFGTDEQKRTYLQPLLDGEIFSTFAMTEPQGGSDPTNLQCVARRDGDDWVITGDKWFSSNARNAAFIIVMAASDPEAPPYERATMFIIPRDAPGFEIVRDIGFWTDAPNSGGHPWIRFNDVRVPDSARLGPIGEGFKVAQSRLGGGRLHHAQRNIGLVKHLIDLMAERAVSRFSGGKPIASNQAVQHTIAQSYIEWTQYRLLVLYTAWLFDQQMEHGSEGRKMISAVKAAMAKIAEDVVVRAVHLHGSHGLSNIMRFGHYLASALHEGAADGVTELHLGLVSKLFLRDYTPRLDSNLPGETTFLKKAWAQEKLQPLLDELGLTFEDGRASIETDLPEEKYNLRKGSIGA</sequence>
<evidence type="ECO:0000256" key="3">
    <source>
        <dbReference type="ARBA" id="ARBA00011738"/>
    </source>
</evidence>
<dbReference type="InterPro" id="IPR036250">
    <property type="entry name" value="AcylCo_DH-like_C"/>
</dbReference>
<gene>
    <name evidence="11" type="ORF">ABC974_23590</name>
</gene>
<dbReference type="Proteomes" id="UP001419910">
    <property type="component" value="Unassembled WGS sequence"/>
</dbReference>
<evidence type="ECO:0000259" key="8">
    <source>
        <dbReference type="Pfam" id="PF00441"/>
    </source>
</evidence>
<organism evidence="11 12">
    <name type="scientific">Sphingomonas oligophenolica</name>
    <dbReference type="NCBI Taxonomy" id="301154"/>
    <lineage>
        <taxon>Bacteria</taxon>
        <taxon>Pseudomonadati</taxon>
        <taxon>Pseudomonadota</taxon>
        <taxon>Alphaproteobacteria</taxon>
        <taxon>Sphingomonadales</taxon>
        <taxon>Sphingomonadaceae</taxon>
        <taxon>Sphingomonas</taxon>
    </lineage>
</organism>
<reference evidence="11 12" key="1">
    <citation type="submission" date="2024-05" db="EMBL/GenBank/DDBJ databases">
        <authorList>
            <person name="Liu Q."/>
            <person name="Xin Y.-H."/>
        </authorList>
    </citation>
    <scope>NUCLEOTIDE SEQUENCE [LARGE SCALE GENOMIC DNA]</scope>
    <source>
        <strain evidence="11 12">CGMCC 1.10181</strain>
    </source>
</reference>
<keyword evidence="5 7" id="KW-0274">FAD</keyword>
<evidence type="ECO:0000256" key="1">
    <source>
        <dbReference type="ARBA" id="ARBA00001974"/>
    </source>
</evidence>
<feature type="domain" description="Acyl-CoA dehydrogenase/oxidase N-terminal" evidence="10">
    <location>
        <begin position="18"/>
        <end position="132"/>
    </location>
</feature>
<evidence type="ECO:0000259" key="10">
    <source>
        <dbReference type="Pfam" id="PF02771"/>
    </source>
</evidence>
<evidence type="ECO:0000256" key="4">
    <source>
        <dbReference type="ARBA" id="ARBA00022630"/>
    </source>
</evidence>
<dbReference type="InterPro" id="IPR009100">
    <property type="entry name" value="AcylCoA_DH/oxidase_NM_dom_sf"/>
</dbReference>
<name>A0ABU9YA42_9SPHN</name>
<protein>
    <submittedName>
        <fullName evidence="11">Acyl-CoA dehydrogenase family protein</fullName>
    </submittedName>
</protein>